<evidence type="ECO:0000313" key="3">
    <source>
        <dbReference type="Proteomes" id="UP001159363"/>
    </source>
</evidence>
<reference evidence="2 3" key="1">
    <citation type="submission" date="2023-02" db="EMBL/GenBank/DDBJ databases">
        <title>LHISI_Scaffold_Assembly.</title>
        <authorList>
            <person name="Stuart O.P."/>
            <person name="Cleave R."/>
            <person name="Magrath M.J.L."/>
            <person name="Mikheyev A.S."/>
        </authorList>
    </citation>
    <scope>NUCLEOTIDE SEQUENCE [LARGE SCALE GENOMIC DNA]</scope>
    <source>
        <strain evidence="2">Daus_M_001</strain>
        <tissue evidence="2">Leg muscle</tissue>
    </source>
</reference>
<dbReference type="Proteomes" id="UP001159363">
    <property type="component" value="Chromosome 4"/>
</dbReference>
<evidence type="ECO:0000313" key="2">
    <source>
        <dbReference type="EMBL" id="KAJ8883975.1"/>
    </source>
</evidence>
<dbReference type="EMBL" id="JARBHB010000005">
    <property type="protein sequence ID" value="KAJ8883975.1"/>
    <property type="molecule type" value="Genomic_DNA"/>
</dbReference>
<protein>
    <submittedName>
        <fullName evidence="2">Uncharacterized protein</fullName>
    </submittedName>
</protein>
<accession>A0ABQ9HIC7</accession>
<comment type="caution">
    <text evidence="2">The sequence shown here is derived from an EMBL/GenBank/DDBJ whole genome shotgun (WGS) entry which is preliminary data.</text>
</comment>
<keyword evidence="3" id="KW-1185">Reference proteome</keyword>
<proteinExistence type="predicted"/>
<evidence type="ECO:0000256" key="1">
    <source>
        <dbReference type="SAM" id="MobiDB-lite"/>
    </source>
</evidence>
<feature type="compositionally biased region" description="Basic and acidic residues" evidence="1">
    <location>
        <begin position="7"/>
        <end position="46"/>
    </location>
</feature>
<name>A0ABQ9HIC7_9NEOP</name>
<organism evidence="2 3">
    <name type="scientific">Dryococelus australis</name>
    <dbReference type="NCBI Taxonomy" id="614101"/>
    <lineage>
        <taxon>Eukaryota</taxon>
        <taxon>Metazoa</taxon>
        <taxon>Ecdysozoa</taxon>
        <taxon>Arthropoda</taxon>
        <taxon>Hexapoda</taxon>
        <taxon>Insecta</taxon>
        <taxon>Pterygota</taxon>
        <taxon>Neoptera</taxon>
        <taxon>Polyneoptera</taxon>
        <taxon>Phasmatodea</taxon>
        <taxon>Verophasmatodea</taxon>
        <taxon>Anareolatae</taxon>
        <taxon>Phasmatidae</taxon>
        <taxon>Eurycanthinae</taxon>
        <taxon>Dryococelus</taxon>
    </lineage>
</organism>
<feature type="region of interest" description="Disordered" evidence="1">
    <location>
        <begin position="1"/>
        <end position="85"/>
    </location>
</feature>
<sequence>MYKRWVRSLDRGRIATAPEGDHPATRSLEKMKVMEARMERRRNERAEETEEPRKSRRRAVSSGMIPTSENLGATRPKIEPGSPRWEVSRLTAQKNQQNRNFPKLPLSSRDLFAPQSRAGKGEAGDWRNVSSLGVCVCVCVFVNACDLHVRAQVRKPTSRPGLRDSGGHVALLRHLSKRFLEICDLRLPLHRATAPVLAHSSPVFGDAYVECVATPLVGLLLDGQVFGEVSDILHLRKRHSIISLDRCRNARAGETGDPRENPPTSGIVRHDSHLLKFGLTRPEKEFCSPCWVACRLTAQPPWPGFGWKPTANKFYSDEEALAFIFDENFPAASESEGSDDEFGWEIDVLDLGGNNFDKVFQDGLLCQEHSGRDVTNLNERATTSGKSVENNGIVDEVCLASRPDICVITQDKKLRASGRNTTFLLQGKITPVIQRPERLPPTMTIRARSPARSPRIFACRNRAGQCHRSAAFLGISRFPHTCILMLLHAYLIHPHWLSRP</sequence>
<gene>
    <name evidence="2" type="ORF">PR048_015831</name>
</gene>